<keyword evidence="3" id="KW-0804">Transcription</keyword>
<dbReference type="InterPro" id="IPR036390">
    <property type="entry name" value="WH_DNA-bd_sf"/>
</dbReference>
<dbReference type="Pfam" id="PF00392">
    <property type="entry name" value="GntR"/>
    <property type="match status" value="1"/>
</dbReference>
<dbReference type="GO" id="GO:0003677">
    <property type="term" value="F:DNA binding"/>
    <property type="evidence" value="ECO:0007669"/>
    <property type="project" value="UniProtKB-KW"/>
</dbReference>
<keyword evidence="2" id="KW-0238">DNA-binding</keyword>
<evidence type="ECO:0000313" key="7">
    <source>
        <dbReference type="Proteomes" id="UP000266206"/>
    </source>
</evidence>
<dbReference type="Pfam" id="PF07729">
    <property type="entry name" value="FCD"/>
    <property type="match status" value="1"/>
</dbReference>
<evidence type="ECO:0000313" key="8">
    <source>
        <dbReference type="Proteomes" id="UP000266483"/>
    </source>
</evidence>
<dbReference type="OrthoDB" id="9799812at2"/>
<dbReference type="Gene3D" id="1.20.120.530">
    <property type="entry name" value="GntR ligand-binding domain-like"/>
    <property type="match status" value="1"/>
</dbReference>
<dbReference type="Proteomes" id="UP000266483">
    <property type="component" value="Unassembled WGS sequence"/>
</dbReference>
<dbReference type="EMBL" id="NQYH01000004">
    <property type="protein sequence ID" value="RIY41386.1"/>
    <property type="molecule type" value="Genomic_DNA"/>
</dbReference>
<dbReference type="SMART" id="SM00895">
    <property type="entry name" value="FCD"/>
    <property type="match status" value="1"/>
</dbReference>
<dbReference type="InterPro" id="IPR036388">
    <property type="entry name" value="WH-like_DNA-bd_sf"/>
</dbReference>
<evidence type="ECO:0000256" key="3">
    <source>
        <dbReference type="ARBA" id="ARBA00023163"/>
    </source>
</evidence>
<dbReference type="InterPro" id="IPR008920">
    <property type="entry name" value="TF_FadR/GntR_C"/>
</dbReference>
<dbReference type="InterPro" id="IPR000524">
    <property type="entry name" value="Tscrpt_reg_HTH_GntR"/>
</dbReference>
<dbReference type="Gene3D" id="1.10.10.10">
    <property type="entry name" value="Winged helix-like DNA-binding domain superfamily/Winged helix DNA-binding domain"/>
    <property type="match status" value="1"/>
</dbReference>
<gene>
    <name evidence="5" type="ORF">CJO09_05420</name>
    <name evidence="6" type="ORF">CJP73_07275</name>
</gene>
<dbReference type="Proteomes" id="UP000266206">
    <property type="component" value="Unassembled WGS sequence"/>
</dbReference>
<dbReference type="AlphaFoldDB" id="A0A3A1YV19"/>
<evidence type="ECO:0000259" key="4">
    <source>
        <dbReference type="PROSITE" id="PS50949"/>
    </source>
</evidence>
<evidence type="ECO:0000256" key="2">
    <source>
        <dbReference type="ARBA" id="ARBA00023125"/>
    </source>
</evidence>
<dbReference type="PANTHER" id="PTHR43537:SF20">
    <property type="entry name" value="HTH-TYPE TRANSCRIPTIONAL REPRESSOR GLAR"/>
    <property type="match status" value="1"/>
</dbReference>
<dbReference type="SUPFAM" id="SSF48008">
    <property type="entry name" value="GntR ligand-binding domain-like"/>
    <property type="match status" value="1"/>
</dbReference>
<organism evidence="6 7">
    <name type="scientific">Neopusillimonas maritima</name>
    <dbReference type="NCBI Taxonomy" id="2026239"/>
    <lineage>
        <taxon>Bacteria</taxon>
        <taxon>Pseudomonadati</taxon>
        <taxon>Pseudomonadota</taxon>
        <taxon>Betaproteobacteria</taxon>
        <taxon>Burkholderiales</taxon>
        <taxon>Alcaligenaceae</taxon>
        <taxon>Neopusillimonas</taxon>
    </lineage>
</organism>
<comment type="caution">
    <text evidence="6">The sequence shown here is derived from an EMBL/GenBank/DDBJ whole genome shotgun (WGS) entry which is preliminary data.</text>
</comment>
<evidence type="ECO:0000313" key="5">
    <source>
        <dbReference type="EMBL" id="RII83625.1"/>
    </source>
</evidence>
<proteinExistence type="predicted"/>
<dbReference type="SMART" id="SM00345">
    <property type="entry name" value="HTH_GNTR"/>
    <property type="match status" value="1"/>
</dbReference>
<evidence type="ECO:0000313" key="6">
    <source>
        <dbReference type="EMBL" id="RIY41386.1"/>
    </source>
</evidence>
<keyword evidence="1" id="KW-0805">Transcription regulation</keyword>
<dbReference type="EMBL" id="NQOU01000002">
    <property type="protein sequence ID" value="RII83625.1"/>
    <property type="molecule type" value="Genomic_DNA"/>
</dbReference>
<protein>
    <submittedName>
        <fullName evidence="6">GntR family transcriptional regulator</fullName>
    </submittedName>
</protein>
<name>A0A3A1YV19_9BURK</name>
<accession>A0A3A1YV19</accession>
<dbReference type="CDD" id="cd07377">
    <property type="entry name" value="WHTH_GntR"/>
    <property type="match status" value="1"/>
</dbReference>
<sequence>MTKLDPSQTLSNSIAEKLRENIVSGKMSPGSKLRLDELRGVFGVSLSPLREALSRLCAEGYVAAEGQRGYKVAPTSPANLTEITRLRCEMESFALRESIRLGDDEWEGDVIAALHRLNKIERVHVDGDQMKQWESAHAAFHRKLVAACNLPLLLHFCNTLHDLNDRYRRIFLKNTTIDRDVRQEHEALCHATITRNADEACALLRNHIERTSAYALNALNQQIAQTHKDKAAC</sequence>
<evidence type="ECO:0000256" key="1">
    <source>
        <dbReference type="ARBA" id="ARBA00023015"/>
    </source>
</evidence>
<dbReference type="SUPFAM" id="SSF46785">
    <property type="entry name" value="Winged helix' DNA-binding domain"/>
    <property type="match status" value="1"/>
</dbReference>
<dbReference type="PANTHER" id="PTHR43537">
    <property type="entry name" value="TRANSCRIPTIONAL REGULATOR, GNTR FAMILY"/>
    <property type="match status" value="1"/>
</dbReference>
<dbReference type="GO" id="GO:0003700">
    <property type="term" value="F:DNA-binding transcription factor activity"/>
    <property type="evidence" value="ECO:0007669"/>
    <property type="project" value="InterPro"/>
</dbReference>
<dbReference type="PROSITE" id="PS50949">
    <property type="entry name" value="HTH_GNTR"/>
    <property type="match status" value="1"/>
</dbReference>
<feature type="domain" description="HTH gntR-type" evidence="4">
    <location>
        <begin position="8"/>
        <end position="75"/>
    </location>
</feature>
<dbReference type="InterPro" id="IPR011711">
    <property type="entry name" value="GntR_C"/>
</dbReference>
<keyword evidence="8" id="KW-1185">Reference proteome</keyword>
<reference evidence="7 8" key="1">
    <citation type="submission" date="2017-08" db="EMBL/GenBank/DDBJ databases">
        <title>Pusillimonas indicus sp. nov., a member of the family Alcaligenaceae isolated from surface seawater.</title>
        <authorList>
            <person name="Li J."/>
        </authorList>
    </citation>
    <scope>NUCLEOTIDE SEQUENCE [LARGE SCALE GENOMIC DNA]</scope>
    <source>
        <strain evidence="5 8">17-4A</strain>
        <strain evidence="6 7">L52-1-41</strain>
    </source>
</reference>